<dbReference type="AlphaFoldDB" id="A0A8K0II70"/>
<keyword evidence="5" id="KW-1185">Reference proteome</keyword>
<protein>
    <submittedName>
        <fullName evidence="4">Putative Late embryogenesis abundant protein D-34</fullName>
    </submittedName>
</protein>
<dbReference type="PANTHER" id="PTHR31174:SF7">
    <property type="entry name" value="LATE EMBRYOGENESIS ABUNDANT PROTEIN 31-RELATED"/>
    <property type="match status" value="1"/>
</dbReference>
<dbReference type="InterPro" id="IPR042971">
    <property type="entry name" value="LEA_SMP"/>
</dbReference>
<feature type="domain" description="SMP" evidence="3">
    <location>
        <begin position="25"/>
        <end position="80"/>
    </location>
</feature>
<name>A0A8K0II70_COCNU</name>
<dbReference type="EMBL" id="CM017879">
    <property type="protein sequence ID" value="KAG1358671.1"/>
    <property type="molecule type" value="Genomic_DNA"/>
</dbReference>
<reference evidence="4" key="1">
    <citation type="journal article" date="2017" name="Gigascience">
        <title>The genome draft of coconut (Cocos nucifera).</title>
        <authorList>
            <person name="Xiao Y."/>
            <person name="Xu P."/>
            <person name="Fan H."/>
            <person name="Baudouin L."/>
            <person name="Xia W."/>
            <person name="Bocs S."/>
            <person name="Xu J."/>
            <person name="Li Q."/>
            <person name="Guo A."/>
            <person name="Zhou L."/>
            <person name="Li J."/>
            <person name="Wu Y."/>
            <person name="Ma Z."/>
            <person name="Armero A."/>
            <person name="Issali A.E."/>
            <person name="Liu N."/>
            <person name="Peng M."/>
            <person name="Yang Y."/>
        </authorList>
    </citation>
    <scope>NUCLEOTIDE SEQUENCE</scope>
    <source>
        <tissue evidence="4">Spear leaf of Hainan Tall coconut</tissue>
    </source>
</reference>
<dbReference type="Proteomes" id="UP000797356">
    <property type="component" value="Chromosome 8"/>
</dbReference>
<dbReference type="OrthoDB" id="2014755at2759"/>
<proteinExistence type="inferred from homology"/>
<evidence type="ECO:0000313" key="5">
    <source>
        <dbReference type="Proteomes" id="UP000797356"/>
    </source>
</evidence>
<dbReference type="InterPro" id="IPR007011">
    <property type="entry name" value="LEA_SMP_dom"/>
</dbReference>
<comment type="caution">
    <text evidence="4">The sequence shown here is derived from an EMBL/GenBank/DDBJ whole genome shotgun (WGS) entry which is preliminary data.</text>
</comment>
<organism evidence="4 5">
    <name type="scientific">Cocos nucifera</name>
    <name type="common">Coconut palm</name>
    <dbReference type="NCBI Taxonomy" id="13894"/>
    <lineage>
        <taxon>Eukaryota</taxon>
        <taxon>Viridiplantae</taxon>
        <taxon>Streptophyta</taxon>
        <taxon>Embryophyta</taxon>
        <taxon>Tracheophyta</taxon>
        <taxon>Spermatophyta</taxon>
        <taxon>Magnoliopsida</taxon>
        <taxon>Liliopsida</taxon>
        <taxon>Arecaceae</taxon>
        <taxon>Arecoideae</taxon>
        <taxon>Cocoseae</taxon>
        <taxon>Attaleinae</taxon>
        <taxon>Cocos</taxon>
    </lineage>
</organism>
<dbReference type="PANTHER" id="PTHR31174">
    <property type="entry name" value="SEED MATURATION FAMILY PROTEIN"/>
    <property type="match status" value="1"/>
</dbReference>
<gene>
    <name evidence="4" type="ORF">COCNU_08G001170</name>
</gene>
<evidence type="ECO:0000256" key="2">
    <source>
        <dbReference type="ARBA" id="ARBA00022737"/>
    </source>
</evidence>
<accession>A0A8K0II70</accession>
<sequence>MSQEQPTRAKLNQAEAYAHAKGEPIKYGDVFNVQGELAREPIAPRDASLMQSAEKLVIGQTQKGGTAAVMQSAANRNERAGLVGHRDVSGLLADQGVSVTDADLPGSRVVTESVGGQVVGRYETPEETLHGDAIIRLEATVITAGGTERCTGDLPGDVATETQAAANTNQDEK</sequence>
<evidence type="ECO:0000313" key="4">
    <source>
        <dbReference type="EMBL" id="KAG1358671.1"/>
    </source>
</evidence>
<comment type="similarity">
    <text evidence="1">Belongs to the LEA type SMP family.</text>
</comment>
<reference evidence="4" key="2">
    <citation type="submission" date="2019-07" db="EMBL/GenBank/DDBJ databases">
        <authorList>
            <person name="Yang Y."/>
            <person name="Bocs S."/>
            <person name="Baudouin L."/>
        </authorList>
    </citation>
    <scope>NUCLEOTIDE SEQUENCE</scope>
    <source>
        <tissue evidence="4">Spear leaf of Hainan Tall coconut</tissue>
    </source>
</reference>
<evidence type="ECO:0000256" key="1">
    <source>
        <dbReference type="ARBA" id="ARBA00010733"/>
    </source>
</evidence>
<dbReference type="Pfam" id="PF04927">
    <property type="entry name" value="SMP"/>
    <property type="match status" value="1"/>
</dbReference>
<evidence type="ECO:0000259" key="3">
    <source>
        <dbReference type="Pfam" id="PF04927"/>
    </source>
</evidence>
<keyword evidence="2" id="KW-0677">Repeat</keyword>